<gene>
    <name evidence="1" type="ORF">D8Y23_12795</name>
</gene>
<dbReference type="RefSeq" id="WP_128218507.1">
    <property type="nucleotide sequence ID" value="NZ_RBZY01000049.1"/>
</dbReference>
<evidence type="ECO:0000313" key="2">
    <source>
        <dbReference type="Proteomes" id="UP000285970"/>
    </source>
</evidence>
<dbReference type="Proteomes" id="UP000285970">
    <property type="component" value="Unassembled WGS sequence"/>
</dbReference>
<reference evidence="1 2" key="1">
    <citation type="journal article" date="2018" name="Front. Microbiol.">
        <title>Novel Insights Into Bacterial Dimethylsulfoniopropionate Catabolism in the East China Sea.</title>
        <authorList>
            <person name="Liu J."/>
            <person name="Liu J."/>
            <person name="Zhang S.H."/>
            <person name="Liang J."/>
            <person name="Lin H."/>
            <person name="Song D."/>
            <person name="Yang G.P."/>
            <person name="Todd J.D."/>
            <person name="Zhang X.H."/>
        </authorList>
    </citation>
    <scope>NUCLEOTIDE SEQUENCE [LARGE SCALE GENOMIC DNA]</scope>
    <source>
        <strain evidence="1 2">ZYFD042</strain>
    </source>
</reference>
<evidence type="ECO:0000313" key="1">
    <source>
        <dbReference type="EMBL" id="RWR16793.1"/>
    </source>
</evidence>
<name>A0A3S3L680_9MICO</name>
<sequence length="187" mass="20590">MSLQAVDDKIEANRAAALRISGDARARMRATKEDPRLSDLAKREEIARITETTKAQLDDLAAREQQIVDDQIRVLQRQIYGTAGSSPEAVITFRDAQERADRITEQRPALAAMQRALLNQDEGMAQALLGRAFDQGWADVTGAYAAEYPARASYIADLQGLTNFKNNIGAQMMGAFNYWIRSQGGAA</sequence>
<accession>A0A3S3L680</accession>
<protein>
    <submittedName>
        <fullName evidence="1">Uncharacterized protein</fullName>
    </submittedName>
</protein>
<dbReference type="EMBL" id="RBZY01000049">
    <property type="protein sequence ID" value="RWR16793.1"/>
    <property type="molecule type" value="Genomic_DNA"/>
</dbReference>
<organism evidence="1 2">
    <name type="scientific">Microbacterium enclense</name>
    <dbReference type="NCBI Taxonomy" id="993073"/>
    <lineage>
        <taxon>Bacteria</taxon>
        <taxon>Bacillati</taxon>
        <taxon>Actinomycetota</taxon>
        <taxon>Actinomycetes</taxon>
        <taxon>Micrococcales</taxon>
        <taxon>Microbacteriaceae</taxon>
        <taxon>Microbacterium</taxon>
    </lineage>
</organism>
<proteinExistence type="predicted"/>
<comment type="caution">
    <text evidence="1">The sequence shown here is derived from an EMBL/GenBank/DDBJ whole genome shotgun (WGS) entry which is preliminary data.</text>
</comment>
<dbReference type="AlphaFoldDB" id="A0A3S3L680"/>
<dbReference type="OrthoDB" id="5070029at2"/>